<keyword evidence="1" id="KW-0812">Transmembrane</keyword>
<dbReference type="KEGG" id="hmn:HM131_08900"/>
<name>A0A1W5ZUK2_9BACI</name>
<dbReference type="EMBL" id="CP020772">
    <property type="protein sequence ID" value="ARI76953.1"/>
    <property type="molecule type" value="Genomic_DNA"/>
</dbReference>
<evidence type="ECO:0008006" key="4">
    <source>
        <dbReference type="Google" id="ProtNLM"/>
    </source>
</evidence>
<dbReference type="Pfam" id="PF12670">
    <property type="entry name" value="DUF3792"/>
    <property type="match status" value="1"/>
</dbReference>
<gene>
    <name evidence="2" type="ORF">HM131_08900</name>
</gene>
<evidence type="ECO:0000313" key="3">
    <source>
        <dbReference type="Proteomes" id="UP000192527"/>
    </source>
</evidence>
<evidence type="ECO:0000313" key="2">
    <source>
        <dbReference type="EMBL" id="ARI76953.1"/>
    </source>
</evidence>
<reference evidence="2 3" key="1">
    <citation type="submission" date="2017-04" db="EMBL/GenBank/DDBJ databases">
        <title>The whole genome sequencing and assembly of Halobacillus mangrovi strain.</title>
        <authorList>
            <person name="Lee S.-J."/>
            <person name="Park M.-K."/>
            <person name="Kim J.-Y."/>
            <person name="Lee Y.-J."/>
            <person name="Yi H."/>
            <person name="Bahn Y.-S."/>
            <person name="Kim J.F."/>
            <person name="Lee D.-W."/>
        </authorList>
    </citation>
    <scope>NUCLEOTIDE SEQUENCE [LARGE SCALE GENOMIC DNA]</scope>
    <source>
        <strain evidence="2 3">KTB 131</strain>
    </source>
</reference>
<organism evidence="2 3">
    <name type="scientific">Halobacillus mangrovi</name>
    <dbReference type="NCBI Taxonomy" id="402384"/>
    <lineage>
        <taxon>Bacteria</taxon>
        <taxon>Bacillati</taxon>
        <taxon>Bacillota</taxon>
        <taxon>Bacilli</taxon>
        <taxon>Bacillales</taxon>
        <taxon>Bacillaceae</taxon>
        <taxon>Halobacillus</taxon>
    </lineage>
</organism>
<dbReference type="NCBIfam" id="TIGR04086">
    <property type="entry name" value="TIGR04086_membr"/>
    <property type="match status" value="1"/>
</dbReference>
<evidence type="ECO:0000256" key="1">
    <source>
        <dbReference type="SAM" id="Phobius"/>
    </source>
</evidence>
<dbReference type="OrthoDB" id="2988991at2"/>
<dbReference type="Proteomes" id="UP000192527">
    <property type="component" value="Chromosome"/>
</dbReference>
<accession>A0A1W5ZUK2</accession>
<feature type="transmembrane region" description="Helical" evidence="1">
    <location>
        <begin position="102"/>
        <end position="120"/>
    </location>
</feature>
<keyword evidence="1" id="KW-1133">Transmembrane helix</keyword>
<proteinExistence type="predicted"/>
<dbReference type="RefSeq" id="WP_085029427.1">
    <property type="nucleotide sequence ID" value="NZ_CP020772.1"/>
</dbReference>
<keyword evidence="1" id="KW-0472">Membrane</keyword>
<feature type="transmembrane region" description="Helical" evidence="1">
    <location>
        <begin position="7"/>
        <end position="31"/>
    </location>
</feature>
<keyword evidence="3" id="KW-1185">Reference proteome</keyword>
<sequence>MKKLIQGVLGYGVGSIFILMIVFSGILALLLRFTNMEYQTLNQMALIAGISILAFGGMLAAYKGEQKGWLSGGMTGLIFVSAMVLFQVIFENQWVSLPQLSYFGGLLVAAWLGGMIGVNLPRRSAAKR</sequence>
<protein>
    <recommendedName>
        <fullName evidence="4">TIGR04086 family membrane protein</fullName>
    </recommendedName>
</protein>
<dbReference type="AlphaFoldDB" id="A0A1W5ZUK2"/>
<feature type="transmembrane region" description="Helical" evidence="1">
    <location>
        <begin position="43"/>
        <end position="62"/>
    </location>
</feature>
<dbReference type="InterPro" id="IPR023804">
    <property type="entry name" value="DUF3792_TM"/>
</dbReference>
<dbReference type="STRING" id="402384.HM131_08900"/>
<feature type="transmembrane region" description="Helical" evidence="1">
    <location>
        <begin position="69"/>
        <end position="90"/>
    </location>
</feature>